<dbReference type="Proteomes" id="UP000827872">
    <property type="component" value="Linkage Group LG03"/>
</dbReference>
<evidence type="ECO:0000313" key="2">
    <source>
        <dbReference type="Proteomes" id="UP000827872"/>
    </source>
</evidence>
<reference evidence="1" key="1">
    <citation type="submission" date="2021-08" db="EMBL/GenBank/DDBJ databases">
        <title>The first chromosome-level gecko genome reveals the dynamic sex chromosomes of Neotropical dwarf geckos (Sphaerodactylidae: Sphaerodactylus).</title>
        <authorList>
            <person name="Pinto B.J."/>
            <person name="Keating S.E."/>
            <person name="Gamble T."/>
        </authorList>
    </citation>
    <scope>NUCLEOTIDE SEQUENCE</scope>
    <source>
        <strain evidence="1">TG3544</strain>
    </source>
</reference>
<proteinExistence type="predicted"/>
<name>A0ACB8ELX8_9SAUR</name>
<comment type="caution">
    <text evidence="1">The sequence shown here is derived from an EMBL/GenBank/DDBJ whole genome shotgun (WGS) entry which is preliminary data.</text>
</comment>
<keyword evidence="2" id="KW-1185">Reference proteome</keyword>
<sequence>MGARRLLALILLLQIISSRPAAGRKMPETGIRDALQTPLATQPLQEAPLPREVLHGHYASHLPARNRPKRHVRDRPEEPGCHLRSVLVRVKDLGLGYDSGETILFKYCSGSCPKARSNHDLTLSLLLQTSGIPALGEPCCRPSHYENVAFLDNSHQWHEVEQLSASSCSCMG</sequence>
<gene>
    <name evidence="1" type="ORF">K3G42_030978</name>
</gene>
<protein>
    <submittedName>
        <fullName evidence="1">Uncharacterized protein</fullName>
    </submittedName>
</protein>
<evidence type="ECO:0000313" key="1">
    <source>
        <dbReference type="EMBL" id="KAH7993428.1"/>
    </source>
</evidence>
<accession>A0ACB8ELX8</accession>
<organism evidence="1 2">
    <name type="scientific">Sphaerodactylus townsendi</name>
    <dbReference type="NCBI Taxonomy" id="933632"/>
    <lineage>
        <taxon>Eukaryota</taxon>
        <taxon>Metazoa</taxon>
        <taxon>Chordata</taxon>
        <taxon>Craniata</taxon>
        <taxon>Vertebrata</taxon>
        <taxon>Euteleostomi</taxon>
        <taxon>Lepidosauria</taxon>
        <taxon>Squamata</taxon>
        <taxon>Bifurcata</taxon>
        <taxon>Gekkota</taxon>
        <taxon>Sphaerodactylidae</taxon>
        <taxon>Sphaerodactylus</taxon>
    </lineage>
</organism>
<dbReference type="EMBL" id="CM037616">
    <property type="protein sequence ID" value="KAH7993428.1"/>
    <property type="molecule type" value="Genomic_DNA"/>
</dbReference>